<dbReference type="SUPFAM" id="SSF56112">
    <property type="entry name" value="Protein kinase-like (PK-like)"/>
    <property type="match status" value="1"/>
</dbReference>
<feature type="domain" description="Protein kinase" evidence="2">
    <location>
        <begin position="286"/>
        <end position="630"/>
    </location>
</feature>
<dbReference type="PANTHER" id="PTHR24359:SF1">
    <property type="entry name" value="INHIBITOR OF NUCLEAR FACTOR KAPPA-B KINASE EPSILON SUBUNIT HOMOLOG 1-RELATED"/>
    <property type="match status" value="1"/>
</dbReference>
<name>A0AAN6WN88_9PEZI</name>
<dbReference type="InterPro" id="IPR000719">
    <property type="entry name" value="Prot_kinase_dom"/>
</dbReference>
<evidence type="ECO:0000313" key="4">
    <source>
        <dbReference type="Proteomes" id="UP001302126"/>
    </source>
</evidence>
<dbReference type="Proteomes" id="UP001302126">
    <property type="component" value="Unassembled WGS sequence"/>
</dbReference>
<proteinExistence type="predicted"/>
<feature type="compositionally biased region" description="Low complexity" evidence="1">
    <location>
        <begin position="729"/>
        <end position="738"/>
    </location>
</feature>
<dbReference type="Gene3D" id="1.10.510.10">
    <property type="entry name" value="Transferase(Phosphotransferase) domain 1"/>
    <property type="match status" value="1"/>
</dbReference>
<organism evidence="3 4">
    <name type="scientific">Podospora australis</name>
    <dbReference type="NCBI Taxonomy" id="1536484"/>
    <lineage>
        <taxon>Eukaryota</taxon>
        <taxon>Fungi</taxon>
        <taxon>Dikarya</taxon>
        <taxon>Ascomycota</taxon>
        <taxon>Pezizomycotina</taxon>
        <taxon>Sordariomycetes</taxon>
        <taxon>Sordariomycetidae</taxon>
        <taxon>Sordariales</taxon>
        <taxon>Podosporaceae</taxon>
        <taxon>Podospora</taxon>
    </lineage>
</organism>
<reference evidence="3" key="2">
    <citation type="submission" date="2023-05" db="EMBL/GenBank/DDBJ databases">
        <authorList>
            <consortium name="Lawrence Berkeley National Laboratory"/>
            <person name="Steindorff A."/>
            <person name="Hensen N."/>
            <person name="Bonometti L."/>
            <person name="Westerberg I."/>
            <person name="Brannstrom I.O."/>
            <person name="Guillou S."/>
            <person name="Cros-Aarteil S."/>
            <person name="Calhoun S."/>
            <person name="Haridas S."/>
            <person name="Kuo A."/>
            <person name="Mondo S."/>
            <person name="Pangilinan J."/>
            <person name="Riley R."/>
            <person name="Labutti K."/>
            <person name="Andreopoulos B."/>
            <person name="Lipzen A."/>
            <person name="Chen C."/>
            <person name="Yanf M."/>
            <person name="Daum C."/>
            <person name="Ng V."/>
            <person name="Clum A."/>
            <person name="Ohm R."/>
            <person name="Martin F."/>
            <person name="Silar P."/>
            <person name="Natvig D."/>
            <person name="Lalanne C."/>
            <person name="Gautier V."/>
            <person name="Ament-Velasquez S.L."/>
            <person name="Kruys A."/>
            <person name="Hutchinson M.I."/>
            <person name="Powell A.J."/>
            <person name="Barry K."/>
            <person name="Miller A.N."/>
            <person name="Grigoriev I.V."/>
            <person name="Debuchy R."/>
            <person name="Gladieux P."/>
            <person name="Thoren M.H."/>
            <person name="Johannesson H."/>
        </authorList>
    </citation>
    <scope>NUCLEOTIDE SEQUENCE</scope>
    <source>
        <strain evidence="3">PSN309</strain>
    </source>
</reference>
<dbReference type="PROSITE" id="PS50011">
    <property type="entry name" value="PROTEIN_KINASE_DOM"/>
    <property type="match status" value="1"/>
</dbReference>
<sequence>MSHSPPSNPPTLNIPDLNDHNNFPTFPSRSTASQRQQQSYSVSQRQIQDVYDRGHSSQPQASPVSAPPPQVSEPRSSEQSGSRSEHSEPVLELTDKLENILCQSDDGEYYPHGSLESLLTVDVVKEALLEERKNLVSIKDGLVSAKFTEERIVEYATKICTPMLRQHKMPDGSTSKISSSFCKMFAILVRIRRCWDIVLLVDDEICDANLPLIAVFTGTAKRQSLRLRIDPETELRCFSNWAKVPVCHKDFESHQWATIAPFFSKGEENNVKLYQLSPKDILPWSCVENEKPVTGGYSWVTHVKINPKHHNFDESEMSDGTFAVKHIKATIYGLATNNNTTVQPVTQDIAQELLQDFKREIEILNMFSNSSNKHLIQLLVAFQRGDQCCLVFRWAESDLLNMWKTVKRGPPLQKSSLRWFLEQSRGIVSGLFKIHNFQSTFDRTADDELTSSGEDNPKLFGRHGDIKPENILHFVSKRSTEELGTLVITDFGLCRFHSETSRTYLPTRPHQRTPTYRPPECEMKGAMISRSFDILSLGCVLLEFISWYLGGWELVDIFVQYRKAPNLLMHGFNSDQFFEIVSVGGKITNGPQHIRVKLEVHEFVQNRLHTHPDCSDIMHKLLDFVMKSMLVVEGNTLRGQRANCAKVQFFLNDLCSDLKNIPTLVGTPRACENLEGFQPDAVQILLTDESLRMLKKRPTEVREHGGRTIRMTEDERDSSGRRYSRTSPRRSNTSPSPTEELSSDYR</sequence>
<dbReference type="PANTHER" id="PTHR24359">
    <property type="entry name" value="SERINE/THREONINE-PROTEIN KINASE SBK1"/>
    <property type="match status" value="1"/>
</dbReference>
<dbReference type="EMBL" id="MU864463">
    <property type="protein sequence ID" value="KAK4185070.1"/>
    <property type="molecule type" value="Genomic_DNA"/>
</dbReference>
<reference evidence="3" key="1">
    <citation type="journal article" date="2023" name="Mol. Phylogenet. Evol.">
        <title>Genome-scale phylogeny and comparative genomics of the fungal order Sordariales.</title>
        <authorList>
            <person name="Hensen N."/>
            <person name="Bonometti L."/>
            <person name="Westerberg I."/>
            <person name="Brannstrom I.O."/>
            <person name="Guillou S."/>
            <person name="Cros-Aarteil S."/>
            <person name="Calhoun S."/>
            <person name="Haridas S."/>
            <person name="Kuo A."/>
            <person name="Mondo S."/>
            <person name="Pangilinan J."/>
            <person name="Riley R."/>
            <person name="LaButti K."/>
            <person name="Andreopoulos B."/>
            <person name="Lipzen A."/>
            <person name="Chen C."/>
            <person name="Yan M."/>
            <person name="Daum C."/>
            <person name="Ng V."/>
            <person name="Clum A."/>
            <person name="Steindorff A."/>
            <person name="Ohm R.A."/>
            <person name="Martin F."/>
            <person name="Silar P."/>
            <person name="Natvig D.O."/>
            <person name="Lalanne C."/>
            <person name="Gautier V."/>
            <person name="Ament-Velasquez S.L."/>
            <person name="Kruys A."/>
            <person name="Hutchinson M.I."/>
            <person name="Powell A.J."/>
            <person name="Barry K."/>
            <person name="Miller A.N."/>
            <person name="Grigoriev I.V."/>
            <person name="Debuchy R."/>
            <person name="Gladieux P."/>
            <person name="Hiltunen Thoren M."/>
            <person name="Johannesson H."/>
        </authorList>
    </citation>
    <scope>NUCLEOTIDE SEQUENCE</scope>
    <source>
        <strain evidence="3">PSN309</strain>
    </source>
</reference>
<comment type="caution">
    <text evidence="3">The sequence shown here is derived from an EMBL/GenBank/DDBJ whole genome shotgun (WGS) entry which is preliminary data.</text>
</comment>
<feature type="region of interest" description="Disordered" evidence="1">
    <location>
        <begin position="697"/>
        <end position="746"/>
    </location>
</feature>
<dbReference type="AlphaFoldDB" id="A0AAN6WN88"/>
<feature type="region of interest" description="Disordered" evidence="1">
    <location>
        <begin position="1"/>
        <end position="90"/>
    </location>
</feature>
<dbReference type="GO" id="GO:0004674">
    <property type="term" value="F:protein serine/threonine kinase activity"/>
    <property type="evidence" value="ECO:0007669"/>
    <property type="project" value="TreeGrafter"/>
</dbReference>
<evidence type="ECO:0000259" key="2">
    <source>
        <dbReference type="PROSITE" id="PS50011"/>
    </source>
</evidence>
<evidence type="ECO:0000313" key="3">
    <source>
        <dbReference type="EMBL" id="KAK4185070.1"/>
    </source>
</evidence>
<feature type="compositionally biased region" description="Low complexity" evidence="1">
    <location>
        <begin position="72"/>
        <end position="82"/>
    </location>
</feature>
<accession>A0AAN6WN88</accession>
<gene>
    <name evidence="3" type="ORF">QBC35DRAFT_440185</name>
</gene>
<protein>
    <recommendedName>
        <fullName evidence="2">Protein kinase domain-containing protein</fullName>
    </recommendedName>
</protein>
<feature type="compositionally biased region" description="Low complexity" evidence="1">
    <location>
        <begin position="28"/>
        <end position="48"/>
    </location>
</feature>
<evidence type="ECO:0000256" key="1">
    <source>
        <dbReference type="SAM" id="MobiDB-lite"/>
    </source>
</evidence>
<dbReference type="InterPro" id="IPR011009">
    <property type="entry name" value="Kinase-like_dom_sf"/>
</dbReference>
<keyword evidence="4" id="KW-1185">Reference proteome</keyword>
<dbReference type="GO" id="GO:0005524">
    <property type="term" value="F:ATP binding"/>
    <property type="evidence" value="ECO:0007669"/>
    <property type="project" value="InterPro"/>
</dbReference>
<dbReference type="SMART" id="SM00220">
    <property type="entry name" value="S_TKc"/>
    <property type="match status" value="1"/>
</dbReference>
<dbReference type="Pfam" id="PF00069">
    <property type="entry name" value="Pkinase"/>
    <property type="match status" value="1"/>
</dbReference>
<feature type="compositionally biased region" description="Basic and acidic residues" evidence="1">
    <location>
        <begin position="697"/>
        <end position="720"/>
    </location>
</feature>